<organism evidence="3 4">
    <name type="scientific">Fonsecaea pedrosoi CBS 271.37</name>
    <dbReference type="NCBI Taxonomy" id="1442368"/>
    <lineage>
        <taxon>Eukaryota</taxon>
        <taxon>Fungi</taxon>
        <taxon>Dikarya</taxon>
        <taxon>Ascomycota</taxon>
        <taxon>Pezizomycotina</taxon>
        <taxon>Eurotiomycetes</taxon>
        <taxon>Chaetothyriomycetidae</taxon>
        <taxon>Chaetothyriales</taxon>
        <taxon>Herpotrichiellaceae</taxon>
        <taxon>Fonsecaea</taxon>
    </lineage>
</organism>
<name>A0A0D2GM39_9EURO</name>
<keyword evidence="4" id="KW-1185">Reference proteome</keyword>
<dbReference type="Proteomes" id="UP000053029">
    <property type="component" value="Unassembled WGS sequence"/>
</dbReference>
<proteinExistence type="predicted"/>
<gene>
    <name evidence="3" type="ORF">Z517_05014</name>
</gene>
<keyword evidence="2" id="KW-0732">Signal</keyword>
<dbReference type="HOGENOM" id="CLU_1441085_0_0_1"/>
<dbReference type="RefSeq" id="XP_013285796.1">
    <property type="nucleotide sequence ID" value="XM_013430342.1"/>
</dbReference>
<dbReference type="OrthoDB" id="4141947at2759"/>
<dbReference type="VEuPathDB" id="FungiDB:Z517_05014"/>
<feature type="region of interest" description="Disordered" evidence="1">
    <location>
        <begin position="123"/>
        <end position="159"/>
    </location>
</feature>
<evidence type="ECO:0000256" key="1">
    <source>
        <dbReference type="SAM" id="MobiDB-lite"/>
    </source>
</evidence>
<feature type="compositionally biased region" description="Polar residues" evidence="1">
    <location>
        <begin position="134"/>
        <end position="155"/>
    </location>
</feature>
<dbReference type="AlphaFoldDB" id="A0A0D2GM39"/>
<evidence type="ECO:0000313" key="3">
    <source>
        <dbReference type="EMBL" id="KIW81988.1"/>
    </source>
</evidence>
<evidence type="ECO:0000313" key="4">
    <source>
        <dbReference type="Proteomes" id="UP000053029"/>
    </source>
</evidence>
<dbReference type="GeneID" id="25304504"/>
<dbReference type="EMBL" id="KN846971">
    <property type="protein sequence ID" value="KIW81988.1"/>
    <property type="molecule type" value="Genomic_DNA"/>
</dbReference>
<feature type="chain" id="PRO_5002254005" evidence="2">
    <location>
        <begin position="21"/>
        <end position="188"/>
    </location>
</feature>
<feature type="signal peptide" evidence="2">
    <location>
        <begin position="1"/>
        <end position="20"/>
    </location>
</feature>
<evidence type="ECO:0000256" key="2">
    <source>
        <dbReference type="SAM" id="SignalP"/>
    </source>
</evidence>
<protein>
    <submittedName>
        <fullName evidence="3">Uncharacterized protein</fullName>
    </submittedName>
</protein>
<accession>A0A0D2GM39</accession>
<sequence length="188" mass="20195">MVTFTKLAATSVVIICFAGAAPVKNPSSIGERTKCLTVGCPQPEELHPYIGSVTQVDRRDVVPLRNAKVEDITETGDSEVVMPAVSTKLVKNSIVKKPLEALVGEETNDPGHGKRDIQKQLEQDGVEEEHEGASLTNNSPLYPTRTLENPESAQAGTGARIPLLRAEDGLVNVLERTIMGRGSDLGRN</sequence>
<reference evidence="3 4" key="1">
    <citation type="submission" date="2015-01" db="EMBL/GenBank/DDBJ databases">
        <title>The Genome Sequence of Fonsecaea pedrosoi CBS 271.37.</title>
        <authorList>
            <consortium name="The Broad Institute Genomics Platform"/>
            <person name="Cuomo C."/>
            <person name="de Hoog S."/>
            <person name="Gorbushina A."/>
            <person name="Stielow B."/>
            <person name="Teixiera M."/>
            <person name="Abouelleil A."/>
            <person name="Chapman S.B."/>
            <person name="Priest M."/>
            <person name="Young S.K."/>
            <person name="Wortman J."/>
            <person name="Nusbaum C."/>
            <person name="Birren B."/>
        </authorList>
    </citation>
    <scope>NUCLEOTIDE SEQUENCE [LARGE SCALE GENOMIC DNA]</scope>
    <source>
        <strain evidence="3 4">CBS 271.37</strain>
    </source>
</reference>